<protein>
    <submittedName>
        <fullName evidence="1">Uncharacterized protein</fullName>
    </submittedName>
</protein>
<evidence type="ECO:0000313" key="1">
    <source>
        <dbReference type="EMBL" id="MED6125358.1"/>
    </source>
</evidence>
<name>A0ABU6RNL5_9FABA</name>
<dbReference type="EMBL" id="JASCZI010030922">
    <property type="protein sequence ID" value="MED6125358.1"/>
    <property type="molecule type" value="Genomic_DNA"/>
</dbReference>
<accession>A0ABU6RNL5</accession>
<evidence type="ECO:0000313" key="2">
    <source>
        <dbReference type="Proteomes" id="UP001341840"/>
    </source>
</evidence>
<keyword evidence="2" id="KW-1185">Reference proteome</keyword>
<dbReference type="Proteomes" id="UP001341840">
    <property type="component" value="Unassembled WGS sequence"/>
</dbReference>
<comment type="caution">
    <text evidence="1">The sequence shown here is derived from an EMBL/GenBank/DDBJ whole genome shotgun (WGS) entry which is preliminary data.</text>
</comment>
<reference evidence="1 2" key="1">
    <citation type="journal article" date="2023" name="Plants (Basel)">
        <title>Bridging the Gap: Combining Genomics and Transcriptomics Approaches to Understand Stylosanthes scabra, an Orphan Legume from the Brazilian Caatinga.</title>
        <authorList>
            <person name="Ferreira-Neto J.R.C."/>
            <person name="da Silva M.D."/>
            <person name="Binneck E."/>
            <person name="de Melo N.F."/>
            <person name="da Silva R.H."/>
            <person name="de Melo A.L.T.M."/>
            <person name="Pandolfi V."/>
            <person name="Bustamante F.O."/>
            <person name="Brasileiro-Vidal A.C."/>
            <person name="Benko-Iseppon A.M."/>
        </authorList>
    </citation>
    <scope>NUCLEOTIDE SEQUENCE [LARGE SCALE GENOMIC DNA]</scope>
    <source>
        <tissue evidence="1">Leaves</tissue>
    </source>
</reference>
<gene>
    <name evidence="1" type="ORF">PIB30_067779</name>
</gene>
<organism evidence="1 2">
    <name type="scientific">Stylosanthes scabra</name>
    <dbReference type="NCBI Taxonomy" id="79078"/>
    <lineage>
        <taxon>Eukaryota</taxon>
        <taxon>Viridiplantae</taxon>
        <taxon>Streptophyta</taxon>
        <taxon>Embryophyta</taxon>
        <taxon>Tracheophyta</taxon>
        <taxon>Spermatophyta</taxon>
        <taxon>Magnoliopsida</taxon>
        <taxon>eudicotyledons</taxon>
        <taxon>Gunneridae</taxon>
        <taxon>Pentapetalae</taxon>
        <taxon>rosids</taxon>
        <taxon>fabids</taxon>
        <taxon>Fabales</taxon>
        <taxon>Fabaceae</taxon>
        <taxon>Papilionoideae</taxon>
        <taxon>50 kb inversion clade</taxon>
        <taxon>dalbergioids sensu lato</taxon>
        <taxon>Dalbergieae</taxon>
        <taxon>Pterocarpus clade</taxon>
        <taxon>Stylosanthes</taxon>
    </lineage>
</organism>
<proteinExistence type="predicted"/>
<sequence length="103" mass="11679">MRRRWMWDRVLENGEHESETVRYGRAVVVADGKRKSDESTSVWGRHELARRLGFLLPQRLRPSTFGERKPSRFGGEDGLGDGWAGSRLGVGKQDAAIPQICKN</sequence>